<evidence type="ECO:0000313" key="5">
    <source>
        <dbReference type="Proteomes" id="UP000231990"/>
    </source>
</evidence>
<dbReference type="EMBL" id="NPDZ01000008">
    <property type="protein sequence ID" value="PJZ72705.1"/>
    <property type="molecule type" value="Genomic_DNA"/>
</dbReference>
<dbReference type="Proteomes" id="UP000231990">
    <property type="component" value="Unassembled WGS sequence"/>
</dbReference>
<gene>
    <name evidence="2" type="ORF">CH360_08225</name>
    <name evidence="3" type="ORF">CH373_13460</name>
</gene>
<evidence type="ECO:0000313" key="2">
    <source>
        <dbReference type="EMBL" id="PJZ69887.1"/>
    </source>
</evidence>
<evidence type="ECO:0000256" key="1">
    <source>
        <dbReference type="SAM" id="MobiDB-lite"/>
    </source>
</evidence>
<dbReference type="OrthoDB" id="9800461at2"/>
<dbReference type="EMBL" id="NPDY01000006">
    <property type="protein sequence ID" value="PJZ69887.1"/>
    <property type="molecule type" value="Genomic_DNA"/>
</dbReference>
<proteinExistence type="predicted"/>
<dbReference type="AlphaFoldDB" id="A0A2M9ZKZ1"/>
<feature type="region of interest" description="Disordered" evidence="1">
    <location>
        <begin position="154"/>
        <end position="192"/>
    </location>
</feature>
<reference evidence="4 5" key="1">
    <citation type="submission" date="2017-07" db="EMBL/GenBank/DDBJ databases">
        <title>Leptospira spp. isolated from tropical soils.</title>
        <authorList>
            <person name="Thibeaux R."/>
            <person name="Iraola G."/>
            <person name="Ferres I."/>
            <person name="Bierque E."/>
            <person name="Girault D."/>
            <person name="Soupe-Gilbert M.-E."/>
            <person name="Picardeau M."/>
            <person name="Goarant C."/>
        </authorList>
    </citation>
    <scope>NUCLEOTIDE SEQUENCE [LARGE SCALE GENOMIC DNA]</scope>
    <source>
        <strain evidence="3 5">FH1-B-B1</strain>
        <strain evidence="2 4">FH1-B-C1</strain>
    </source>
</reference>
<name>A0A2M9ZKZ1_9LEPT</name>
<organism evidence="3 5">
    <name type="scientific">Leptospira perolatii</name>
    <dbReference type="NCBI Taxonomy" id="2023191"/>
    <lineage>
        <taxon>Bacteria</taxon>
        <taxon>Pseudomonadati</taxon>
        <taxon>Spirochaetota</taxon>
        <taxon>Spirochaetia</taxon>
        <taxon>Leptospirales</taxon>
        <taxon>Leptospiraceae</taxon>
        <taxon>Leptospira</taxon>
    </lineage>
</organism>
<dbReference type="Proteomes" id="UP000231962">
    <property type="component" value="Unassembled WGS sequence"/>
</dbReference>
<evidence type="ECO:0000313" key="3">
    <source>
        <dbReference type="EMBL" id="PJZ72705.1"/>
    </source>
</evidence>
<feature type="compositionally biased region" description="Basic residues" evidence="1">
    <location>
        <begin position="161"/>
        <end position="192"/>
    </location>
</feature>
<sequence>MALHSVFGKLQFKLGQGDVCVLAAPYEFEPALSSIGGPVDRALRSGKRYRLILAFVQTEVEIRNLASVVRTALIEDGLLWFAYPKKTSKKFNVAIHRDAGWEPLGKVGFEGVRMIAIDEDWSAVRFRESALIKSFERNPKFAISIEGKERAAEKRELAAQKKAKTSAKKKSTPKKKVSAKKKASPKKKTKKK</sequence>
<evidence type="ECO:0008006" key="6">
    <source>
        <dbReference type="Google" id="ProtNLM"/>
    </source>
</evidence>
<keyword evidence="4" id="KW-1185">Reference proteome</keyword>
<protein>
    <recommendedName>
        <fullName evidence="6">DUF3052 domain-containing protein</fullName>
    </recommendedName>
</protein>
<dbReference type="RefSeq" id="WP_100713555.1">
    <property type="nucleotide sequence ID" value="NZ_NPDY01000006.1"/>
</dbReference>
<evidence type="ECO:0000313" key="4">
    <source>
        <dbReference type="Proteomes" id="UP000231962"/>
    </source>
</evidence>
<accession>A0A2M9ZKZ1</accession>
<comment type="caution">
    <text evidence="3">The sequence shown here is derived from an EMBL/GenBank/DDBJ whole genome shotgun (WGS) entry which is preliminary data.</text>
</comment>